<accession>B6IIS8</accession>
<organism evidence="1 2">
    <name type="scientific">Caenorhabditis briggsae</name>
    <dbReference type="NCBI Taxonomy" id="6238"/>
    <lineage>
        <taxon>Eukaryota</taxon>
        <taxon>Metazoa</taxon>
        <taxon>Ecdysozoa</taxon>
        <taxon>Nematoda</taxon>
        <taxon>Chromadorea</taxon>
        <taxon>Rhabditida</taxon>
        <taxon>Rhabditina</taxon>
        <taxon>Rhabditomorpha</taxon>
        <taxon>Rhabditoidea</taxon>
        <taxon>Rhabditidae</taxon>
        <taxon>Peloderinae</taxon>
        <taxon>Caenorhabditis</taxon>
    </lineage>
</organism>
<dbReference type="Proteomes" id="UP000008549">
    <property type="component" value="Unassembled WGS sequence"/>
</dbReference>
<keyword evidence="2" id="KW-1185">Reference proteome</keyword>
<dbReference type="KEGG" id="cbr:CBG_26154"/>
<evidence type="ECO:0000313" key="1">
    <source>
        <dbReference type="EMBL" id="CAR99808.1"/>
    </source>
</evidence>
<gene>
    <name evidence="1" type="ORF">CBG26154</name>
    <name evidence="1" type="ORF">CBG_26154</name>
</gene>
<dbReference type="AlphaFoldDB" id="B6IIS8"/>
<evidence type="ECO:0000313" key="2">
    <source>
        <dbReference type="Proteomes" id="UP000008549"/>
    </source>
</evidence>
<proteinExistence type="predicted"/>
<reference evidence="1 2" key="2">
    <citation type="journal article" date="2011" name="PLoS Genet.">
        <title>Caenorhabditis briggsae recombinant inbred line genotypes reveal inter-strain incompatibility and the evolution of recombination.</title>
        <authorList>
            <person name="Ross J.A."/>
            <person name="Koboldt D.C."/>
            <person name="Staisch J.E."/>
            <person name="Chamberlin H.M."/>
            <person name="Gupta B.P."/>
            <person name="Miller R.D."/>
            <person name="Baird S.E."/>
            <person name="Haag E.S."/>
        </authorList>
    </citation>
    <scope>NUCLEOTIDE SEQUENCE [LARGE SCALE GENOMIC DNA]</scope>
    <source>
        <strain evidence="1 2">AF16</strain>
    </source>
</reference>
<dbReference type="InParanoid" id="B6IIS8"/>
<dbReference type="HOGENOM" id="CLU_2796241_0_0_1"/>
<protein>
    <submittedName>
        <fullName evidence="1">Protein CBG26154</fullName>
    </submittedName>
</protein>
<dbReference type="GeneID" id="68917635"/>
<dbReference type="CTD" id="68917635"/>
<name>B6IIS8_CAEBR</name>
<dbReference type="EMBL" id="HE601401">
    <property type="protein sequence ID" value="CAR99808.1"/>
    <property type="molecule type" value="Genomic_DNA"/>
</dbReference>
<sequence>MANKIRSTPFSDMLDSKTDCDTAEAYDVHTMMLRVLKQRVLLDVSISISICFHFTRRGYLNFKLHGFS</sequence>
<reference evidence="1 2" key="1">
    <citation type="journal article" date="2003" name="PLoS Biol.">
        <title>The genome sequence of Caenorhabditis briggsae: a platform for comparative genomics.</title>
        <authorList>
            <person name="Stein L.D."/>
            <person name="Bao Z."/>
            <person name="Blasiar D."/>
            <person name="Blumenthal T."/>
            <person name="Brent M.R."/>
            <person name="Chen N."/>
            <person name="Chinwalla A."/>
            <person name="Clarke L."/>
            <person name="Clee C."/>
            <person name="Coghlan A."/>
            <person name="Coulson A."/>
            <person name="D'Eustachio P."/>
            <person name="Fitch D.H."/>
            <person name="Fulton L.A."/>
            <person name="Fulton R.E."/>
            <person name="Griffiths-Jones S."/>
            <person name="Harris T.W."/>
            <person name="Hillier L.W."/>
            <person name="Kamath R."/>
            <person name="Kuwabara P.E."/>
            <person name="Mardis E.R."/>
            <person name="Marra M.A."/>
            <person name="Miner T.L."/>
            <person name="Minx P."/>
            <person name="Mullikin J.C."/>
            <person name="Plumb R.W."/>
            <person name="Rogers J."/>
            <person name="Schein J.E."/>
            <person name="Sohrmann M."/>
            <person name="Spieth J."/>
            <person name="Stajich J.E."/>
            <person name="Wei C."/>
            <person name="Willey D."/>
            <person name="Wilson R.K."/>
            <person name="Durbin R."/>
            <person name="Waterston R.H."/>
        </authorList>
    </citation>
    <scope>NUCLEOTIDE SEQUENCE [LARGE SCALE GENOMIC DNA]</scope>
    <source>
        <strain evidence="1 2">AF16</strain>
    </source>
</reference>
<dbReference type="RefSeq" id="XP_045099369.1">
    <property type="nucleotide sequence ID" value="XM_045242132.1"/>
</dbReference>